<dbReference type="InterPro" id="IPR007757">
    <property type="entry name" value="MT-A70-like"/>
</dbReference>
<evidence type="ECO:0000256" key="2">
    <source>
        <dbReference type="ARBA" id="ARBA00022679"/>
    </source>
</evidence>
<keyword evidence="2" id="KW-0808">Transferase</keyword>
<gene>
    <name evidence="4" type="ORF">B1B_03874</name>
</gene>
<proteinExistence type="predicted"/>
<dbReference type="GO" id="GO:0032259">
    <property type="term" value="P:methylation"/>
    <property type="evidence" value="ECO:0007669"/>
    <property type="project" value="UniProtKB-KW"/>
</dbReference>
<dbReference type="PROSITE" id="PS51143">
    <property type="entry name" value="MT_A70"/>
    <property type="match status" value="1"/>
</dbReference>
<dbReference type="PANTHER" id="PTHR12829">
    <property type="entry name" value="N6-ADENOSINE-METHYLTRANSFERASE"/>
    <property type="match status" value="1"/>
</dbReference>
<protein>
    <recommendedName>
        <fullName evidence="5">MT-A70 family protein</fullName>
    </recommendedName>
</protein>
<evidence type="ECO:0008006" key="5">
    <source>
        <dbReference type="Google" id="ProtNLM"/>
    </source>
</evidence>
<evidence type="ECO:0000256" key="3">
    <source>
        <dbReference type="ARBA" id="ARBA00022691"/>
    </source>
</evidence>
<keyword evidence="3" id="KW-0949">S-adenosyl-L-methionine</keyword>
<keyword evidence="1" id="KW-0489">Methyltransferase</keyword>
<sequence>MLVDPPWEVAGSWGFNPAIGFRTPYSVMPDEEVIGMRVYSISAPDSLLLLWTINSTLSLAVAVAERWGFEFKTVLTWDKVRSGIGVWLKGQTEHLLIATRGHVLPPNLSKRGTRWTTLVREIRTAHSRKPDVIYSIAEDLGPEPRVELFARRSREGWDAWGDEAPATAAEGIPA</sequence>
<dbReference type="InterPro" id="IPR029063">
    <property type="entry name" value="SAM-dependent_MTases_sf"/>
</dbReference>
<reference evidence="4" key="2">
    <citation type="journal article" date="2014" name="ISME J.">
        <title>Microbial stratification in low pH oxic and suboxic macroscopic growths along an acid mine drainage.</title>
        <authorList>
            <person name="Mendez-Garcia C."/>
            <person name="Mesa V."/>
            <person name="Sprenger R.R."/>
            <person name="Richter M."/>
            <person name="Diez M.S."/>
            <person name="Solano J."/>
            <person name="Bargiela R."/>
            <person name="Golyshina O.V."/>
            <person name="Manteca A."/>
            <person name="Ramos J.L."/>
            <person name="Gallego J.R."/>
            <person name="Llorente I."/>
            <person name="Martins Dos Santos V.A."/>
            <person name="Jensen O.N."/>
            <person name="Pelaez A.I."/>
            <person name="Sanchez J."/>
            <person name="Ferrer M."/>
        </authorList>
    </citation>
    <scope>NUCLEOTIDE SEQUENCE</scope>
</reference>
<dbReference type="Pfam" id="PF05063">
    <property type="entry name" value="MT-A70"/>
    <property type="match status" value="1"/>
</dbReference>
<comment type="caution">
    <text evidence="4">The sequence shown here is derived from an EMBL/GenBank/DDBJ whole genome shotgun (WGS) entry which is preliminary data.</text>
</comment>
<evidence type="ECO:0000313" key="4">
    <source>
        <dbReference type="EMBL" id="EQD72265.1"/>
    </source>
</evidence>
<evidence type="ECO:0000256" key="1">
    <source>
        <dbReference type="ARBA" id="ARBA00022603"/>
    </source>
</evidence>
<dbReference type="AlphaFoldDB" id="T1CSF8"/>
<accession>T1CSF8</accession>
<organism evidence="4">
    <name type="scientific">mine drainage metagenome</name>
    <dbReference type="NCBI Taxonomy" id="410659"/>
    <lineage>
        <taxon>unclassified sequences</taxon>
        <taxon>metagenomes</taxon>
        <taxon>ecological metagenomes</taxon>
    </lineage>
</organism>
<reference evidence="4" key="1">
    <citation type="submission" date="2013-08" db="EMBL/GenBank/DDBJ databases">
        <authorList>
            <person name="Mendez C."/>
            <person name="Richter M."/>
            <person name="Ferrer M."/>
            <person name="Sanchez J."/>
        </authorList>
    </citation>
    <scope>NUCLEOTIDE SEQUENCE</scope>
</reference>
<dbReference type="SUPFAM" id="SSF53335">
    <property type="entry name" value="S-adenosyl-L-methionine-dependent methyltransferases"/>
    <property type="match status" value="1"/>
</dbReference>
<dbReference type="GO" id="GO:0001734">
    <property type="term" value="F:mRNA m(6)A methyltransferase activity"/>
    <property type="evidence" value="ECO:0007669"/>
    <property type="project" value="UniProtKB-ARBA"/>
</dbReference>
<name>T1CSF8_9ZZZZ</name>
<dbReference type="EMBL" id="AUZY01002405">
    <property type="protein sequence ID" value="EQD72265.1"/>
    <property type="molecule type" value="Genomic_DNA"/>
</dbReference>
<dbReference type="PANTHER" id="PTHR12829:SF7">
    <property type="entry name" value="N6-ADENOSINE-METHYLTRANSFERASE CATALYTIC SUBUNIT"/>
    <property type="match status" value="1"/>
</dbReference>